<keyword evidence="19" id="KW-1133">Transmembrane helix</keyword>
<keyword evidence="19" id="KW-0812">Transmembrane</keyword>
<evidence type="ECO:0000256" key="18">
    <source>
        <dbReference type="ARBA" id="ARBA00030800"/>
    </source>
</evidence>
<evidence type="ECO:0000256" key="12">
    <source>
        <dbReference type="ARBA" id="ARBA00022777"/>
    </source>
</evidence>
<dbReference type="CDD" id="cd16917">
    <property type="entry name" value="HATPase_UhpB-NarQ-NarX-like"/>
    <property type="match status" value="1"/>
</dbReference>
<evidence type="ECO:0000256" key="10">
    <source>
        <dbReference type="ARBA" id="ARBA00022723"/>
    </source>
</evidence>
<feature type="domain" description="Histidine kinase" evidence="20">
    <location>
        <begin position="122"/>
        <end position="316"/>
    </location>
</feature>
<evidence type="ECO:0000256" key="1">
    <source>
        <dbReference type="ARBA" id="ARBA00000085"/>
    </source>
</evidence>
<keyword evidence="12 21" id="KW-0418">Kinase</keyword>
<organism evidence="21 22">
    <name type="scientific">Fibrella aestuarina BUZ 2</name>
    <dbReference type="NCBI Taxonomy" id="1166018"/>
    <lineage>
        <taxon>Bacteria</taxon>
        <taxon>Pseudomonadati</taxon>
        <taxon>Bacteroidota</taxon>
        <taxon>Cytophagia</taxon>
        <taxon>Cytophagales</taxon>
        <taxon>Spirosomataceae</taxon>
        <taxon>Fibrella</taxon>
    </lineage>
</organism>
<sequence length="316" mass="35855">MAVLRLPSRETSLTIQLLPGEQTALYEYRLIQRRTANWQSFRGAHTVQYHNLSGDEYQFQVRQLRGALLIQRRILIENLLWQRWWFAPSLFLYGLLVMGVVGFLFYRYRIRQFMRMQLIRDRIARDLHDDMGSYLSSISILSAALPADPARAKQNLDRIGQTARQVMDAMSDIVWSINPTQDTMQQVLDRMKQVADELFGSTDTAVVFSVEPGVDALSLPLERRRDFFLIYKEALTNAARYAAASQVQVRLDRQQSLLRLRISDNGHGFDPAHATHRPGGGNGLKNLQVRAGALSGTLSVESAPGQGTRVVLTLPL</sequence>
<evidence type="ECO:0000256" key="13">
    <source>
        <dbReference type="ARBA" id="ARBA00022840"/>
    </source>
</evidence>
<dbReference type="GO" id="GO:0005524">
    <property type="term" value="F:ATP binding"/>
    <property type="evidence" value="ECO:0007669"/>
    <property type="project" value="UniProtKB-KW"/>
</dbReference>
<dbReference type="AlphaFoldDB" id="I0KBG0"/>
<keyword evidence="11" id="KW-0547">Nucleotide-binding</keyword>
<dbReference type="InterPro" id="IPR003594">
    <property type="entry name" value="HATPase_dom"/>
</dbReference>
<comment type="subcellular location">
    <subcellularLocation>
        <location evidence="3">Cytoplasm</location>
    </subcellularLocation>
</comment>
<name>I0KBG0_9BACT</name>
<keyword evidence="9 21" id="KW-0808">Transferase</keyword>
<keyword evidence="13" id="KW-0067">ATP-binding</keyword>
<dbReference type="PATRIC" id="fig|1166018.3.peg.5231"/>
<protein>
    <recommendedName>
        <fullName evidence="5">Oxygen sensor histidine kinase NreB</fullName>
        <ecNumber evidence="4">2.7.13.3</ecNumber>
    </recommendedName>
    <alternativeName>
        <fullName evidence="18">Nitrogen regulation protein B</fullName>
    </alternativeName>
</protein>
<dbReference type="EC" id="2.7.13.3" evidence="4"/>
<feature type="transmembrane region" description="Helical" evidence="19">
    <location>
        <begin position="85"/>
        <end position="106"/>
    </location>
</feature>
<comment type="cofactor">
    <cofactor evidence="2">
        <name>[4Fe-4S] cluster</name>
        <dbReference type="ChEBI" id="CHEBI:49883"/>
    </cofactor>
</comment>
<dbReference type="PANTHER" id="PTHR24421">
    <property type="entry name" value="NITRATE/NITRITE SENSOR PROTEIN NARX-RELATED"/>
    <property type="match status" value="1"/>
</dbReference>
<dbReference type="EMBL" id="HE796683">
    <property type="protein sequence ID" value="CCH01463.1"/>
    <property type="molecule type" value="Genomic_DNA"/>
</dbReference>
<dbReference type="STRING" id="1166018.FAES_3456"/>
<dbReference type="Gene3D" id="3.30.565.10">
    <property type="entry name" value="Histidine kinase-like ATPase, C-terminal domain"/>
    <property type="match status" value="1"/>
</dbReference>
<evidence type="ECO:0000256" key="15">
    <source>
        <dbReference type="ARBA" id="ARBA00023012"/>
    </source>
</evidence>
<dbReference type="GO" id="GO:0016020">
    <property type="term" value="C:membrane"/>
    <property type="evidence" value="ECO:0007669"/>
    <property type="project" value="InterPro"/>
</dbReference>
<keyword evidence="16" id="KW-0411">Iron-sulfur</keyword>
<evidence type="ECO:0000256" key="9">
    <source>
        <dbReference type="ARBA" id="ARBA00022679"/>
    </source>
</evidence>
<evidence type="ECO:0000256" key="16">
    <source>
        <dbReference type="ARBA" id="ARBA00023014"/>
    </source>
</evidence>
<dbReference type="InterPro" id="IPR005467">
    <property type="entry name" value="His_kinase_dom"/>
</dbReference>
<dbReference type="KEGG" id="fae:FAES_3456"/>
<dbReference type="HOGENOM" id="CLU_879256_0_0_10"/>
<dbReference type="PRINTS" id="PR00344">
    <property type="entry name" value="BCTRLSENSOR"/>
</dbReference>
<dbReference type="GO" id="GO:0051539">
    <property type="term" value="F:4 iron, 4 sulfur cluster binding"/>
    <property type="evidence" value="ECO:0007669"/>
    <property type="project" value="UniProtKB-KW"/>
</dbReference>
<keyword evidence="7" id="KW-0963">Cytoplasm</keyword>
<evidence type="ECO:0000313" key="21">
    <source>
        <dbReference type="EMBL" id="CCH01463.1"/>
    </source>
</evidence>
<evidence type="ECO:0000256" key="4">
    <source>
        <dbReference type="ARBA" id="ARBA00012438"/>
    </source>
</evidence>
<dbReference type="Pfam" id="PF07730">
    <property type="entry name" value="HisKA_3"/>
    <property type="match status" value="1"/>
</dbReference>
<evidence type="ECO:0000256" key="6">
    <source>
        <dbReference type="ARBA" id="ARBA00022485"/>
    </source>
</evidence>
<dbReference type="InterPro" id="IPR036890">
    <property type="entry name" value="HATPase_C_sf"/>
</dbReference>
<keyword evidence="15" id="KW-0902">Two-component regulatory system</keyword>
<evidence type="ECO:0000256" key="17">
    <source>
        <dbReference type="ARBA" id="ARBA00024827"/>
    </source>
</evidence>
<dbReference type="GO" id="GO:0046983">
    <property type="term" value="F:protein dimerization activity"/>
    <property type="evidence" value="ECO:0007669"/>
    <property type="project" value="InterPro"/>
</dbReference>
<dbReference type="SUPFAM" id="SSF55874">
    <property type="entry name" value="ATPase domain of HSP90 chaperone/DNA topoisomerase II/histidine kinase"/>
    <property type="match status" value="1"/>
</dbReference>
<dbReference type="InterPro" id="IPR050482">
    <property type="entry name" value="Sensor_HK_TwoCompSys"/>
</dbReference>
<dbReference type="PROSITE" id="PS50109">
    <property type="entry name" value="HIS_KIN"/>
    <property type="match status" value="1"/>
</dbReference>
<dbReference type="GO" id="GO:0000155">
    <property type="term" value="F:phosphorelay sensor kinase activity"/>
    <property type="evidence" value="ECO:0007669"/>
    <property type="project" value="InterPro"/>
</dbReference>
<dbReference type="GO" id="GO:0046872">
    <property type="term" value="F:metal ion binding"/>
    <property type="evidence" value="ECO:0007669"/>
    <property type="project" value="UniProtKB-KW"/>
</dbReference>
<dbReference type="InterPro" id="IPR011712">
    <property type="entry name" value="Sig_transdc_His_kin_sub3_dim/P"/>
</dbReference>
<comment type="catalytic activity">
    <reaction evidence="1">
        <text>ATP + protein L-histidine = ADP + protein N-phospho-L-histidine.</text>
        <dbReference type="EC" id="2.7.13.3"/>
    </reaction>
</comment>
<gene>
    <name evidence="21" type="ORF">FAES_3456</name>
</gene>
<keyword evidence="22" id="KW-1185">Reference proteome</keyword>
<dbReference type="Pfam" id="PF02518">
    <property type="entry name" value="HATPase_c"/>
    <property type="match status" value="1"/>
</dbReference>
<dbReference type="Proteomes" id="UP000011058">
    <property type="component" value="Chromosome"/>
</dbReference>
<keyword evidence="10" id="KW-0479">Metal-binding</keyword>
<keyword evidence="8" id="KW-0597">Phosphoprotein</keyword>
<evidence type="ECO:0000256" key="7">
    <source>
        <dbReference type="ARBA" id="ARBA00022490"/>
    </source>
</evidence>
<keyword evidence="14" id="KW-0408">Iron</keyword>
<evidence type="ECO:0000256" key="11">
    <source>
        <dbReference type="ARBA" id="ARBA00022741"/>
    </source>
</evidence>
<evidence type="ECO:0000256" key="8">
    <source>
        <dbReference type="ARBA" id="ARBA00022553"/>
    </source>
</evidence>
<evidence type="ECO:0000313" key="22">
    <source>
        <dbReference type="Proteomes" id="UP000011058"/>
    </source>
</evidence>
<proteinExistence type="predicted"/>
<reference evidence="21 22" key="1">
    <citation type="journal article" date="2012" name="J. Bacteriol.">
        <title>Genome Sequence of Fibrella aestuarina BUZ 2T, a Filamentous Marine Bacterium.</title>
        <authorList>
            <person name="Filippini M."/>
            <person name="Qi W."/>
            <person name="Blom J."/>
            <person name="Goesmann A."/>
            <person name="Smits T.H."/>
            <person name="Bagheri H.C."/>
        </authorList>
    </citation>
    <scope>NUCLEOTIDE SEQUENCE [LARGE SCALE GENOMIC DNA]</scope>
    <source>
        <strain evidence="22">BUZ 2T</strain>
    </source>
</reference>
<evidence type="ECO:0000256" key="19">
    <source>
        <dbReference type="SAM" id="Phobius"/>
    </source>
</evidence>
<dbReference type="eggNOG" id="COG4585">
    <property type="taxonomic scope" value="Bacteria"/>
</dbReference>
<keyword evidence="19" id="KW-0472">Membrane</keyword>
<evidence type="ECO:0000256" key="2">
    <source>
        <dbReference type="ARBA" id="ARBA00001966"/>
    </source>
</evidence>
<dbReference type="SMART" id="SM00387">
    <property type="entry name" value="HATPase_c"/>
    <property type="match status" value="1"/>
</dbReference>
<evidence type="ECO:0000256" key="3">
    <source>
        <dbReference type="ARBA" id="ARBA00004496"/>
    </source>
</evidence>
<dbReference type="InterPro" id="IPR004358">
    <property type="entry name" value="Sig_transdc_His_kin-like_C"/>
</dbReference>
<evidence type="ECO:0000256" key="5">
    <source>
        <dbReference type="ARBA" id="ARBA00017322"/>
    </source>
</evidence>
<dbReference type="PANTHER" id="PTHR24421:SF10">
    <property type="entry name" value="NITRATE_NITRITE SENSOR PROTEIN NARQ"/>
    <property type="match status" value="1"/>
</dbReference>
<keyword evidence="6" id="KW-0004">4Fe-4S</keyword>
<dbReference type="Gene3D" id="1.20.5.1930">
    <property type="match status" value="1"/>
</dbReference>
<comment type="function">
    <text evidence="17">Member of the two-component regulatory system NreB/NreC involved in the control of dissimilatory nitrate/nitrite reduction in response to oxygen. NreB functions as a direct oxygen sensor histidine kinase which is autophosphorylated, in the absence of oxygen, probably at the conserved histidine residue, and transfers its phosphate group probably to a conserved aspartate residue of NreC. NreB/NreC activates the expression of the nitrate (narGHJI) and nitrite (nir) reductase operons, as well as the putative nitrate transporter gene narT.</text>
</comment>
<evidence type="ECO:0000259" key="20">
    <source>
        <dbReference type="PROSITE" id="PS50109"/>
    </source>
</evidence>
<evidence type="ECO:0000256" key="14">
    <source>
        <dbReference type="ARBA" id="ARBA00023004"/>
    </source>
</evidence>
<dbReference type="GO" id="GO:0005737">
    <property type="term" value="C:cytoplasm"/>
    <property type="evidence" value="ECO:0007669"/>
    <property type="project" value="UniProtKB-SubCell"/>
</dbReference>
<accession>I0KBG0</accession>